<proteinExistence type="predicted"/>
<dbReference type="Proteomes" id="UP000015105">
    <property type="component" value="Chromosome 1D"/>
</dbReference>
<organism evidence="1 2">
    <name type="scientific">Aegilops tauschii subsp. strangulata</name>
    <name type="common">Goatgrass</name>
    <dbReference type="NCBI Taxonomy" id="200361"/>
    <lineage>
        <taxon>Eukaryota</taxon>
        <taxon>Viridiplantae</taxon>
        <taxon>Streptophyta</taxon>
        <taxon>Embryophyta</taxon>
        <taxon>Tracheophyta</taxon>
        <taxon>Spermatophyta</taxon>
        <taxon>Magnoliopsida</taxon>
        <taxon>Liliopsida</taxon>
        <taxon>Poales</taxon>
        <taxon>Poaceae</taxon>
        <taxon>BOP clade</taxon>
        <taxon>Pooideae</taxon>
        <taxon>Triticodae</taxon>
        <taxon>Triticeae</taxon>
        <taxon>Triticinae</taxon>
        <taxon>Aegilops</taxon>
    </lineage>
</organism>
<dbReference type="EnsemblPlants" id="AET1Gv20651800.1">
    <property type="protein sequence ID" value="AET1Gv20651800.1"/>
    <property type="gene ID" value="AET1Gv20651800"/>
</dbReference>
<name>A0A452Z6U6_AEGTS</name>
<protein>
    <submittedName>
        <fullName evidence="1">Uncharacterized protein</fullName>
    </submittedName>
</protein>
<keyword evidence="2" id="KW-1185">Reference proteome</keyword>
<accession>A0A452Z6U6</accession>
<sequence length="45" mass="5229">KFMKWHLVHFVQGFLHSLWWLQSPEIITCNSVLVPLAHAIISMLG</sequence>
<evidence type="ECO:0000313" key="2">
    <source>
        <dbReference type="Proteomes" id="UP000015105"/>
    </source>
</evidence>
<reference evidence="1" key="4">
    <citation type="submission" date="2019-03" db="UniProtKB">
        <authorList>
            <consortium name="EnsemblPlants"/>
        </authorList>
    </citation>
    <scope>IDENTIFICATION</scope>
</reference>
<dbReference type="Gramene" id="AET1Gv20651800.1">
    <property type="protein sequence ID" value="AET1Gv20651800.1"/>
    <property type="gene ID" value="AET1Gv20651800"/>
</dbReference>
<reference evidence="1" key="3">
    <citation type="journal article" date="2017" name="Nature">
        <title>Genome sequence of the progenitor of the wheat D genome Aegilops tauschii.</title>
        <authorList>
            <person name="Luo M.C."/>
            <person name="Gu Y.Q."/>
            <person name="Puiu D."/>
            <person name="Wang H."/>
            <person name="Twardziok S.O."/>
            <person name="Deal K.R."/>
            <person name="Huo N."/>
            <person name="Zhu T."/>
            <person name="Wang L."/>
            <person name="Wang Y."/>
            <person name="McGuire P.E."/>
            <person name="Liu S."/>
            <person name="Long H."/>
            <person name="Ramasamy R.K."/>
            <person name="Rodriguez J.C."/>
            <person name="Van S.L."/>
            <person name="Yuan L."/>
            <person name="Wang Z."/>
            <person name="Xia Z."/>
            <person name="Xiao L."/>
            <person name="Anderson O.D."/>
            <person name="Ouyang S."/>
            <person name="Liang Y."/>
            <person name="Zimin A.V."/>
            <person name="Pertea G."/>
            <person name="Qi P."/>
            <person name="Bennetzen J.L."/>
            <person name="Dai X."/>
            <person name="Dawson M.W."/>
            <person name="Muller H.G."/>
            <person name="Kugler K."/>
            <person name="Rivarola-Duarte L."/>
            <person name="Spannagl M."/>
            <person name="Mayer K.F.X."/>
            <person name="Lu F.H."/>
            <person name="Bevan M.W."/>
            <person name="Leroy P."/>
            <person name="Li P."/>
            <person name="You F.M."/>
            <person name="Sun Q."/>
            <person name="Liu Z."/>
            <person name="Lyons E."/>
            <person name="Wicker T."/>
            <person name="Salzberg S.L."/>
            <person name="Devos K.M."/>
            <person name="Dvorak J."/>
        </authorList>
    </citation>
    <scope>NUCLEOTIDE SEQUENCE [LARGE SCALE GENOMIC DNA]</scope>
    <source>
        <strain evidence="1">cv. AL8/78</strain>
    </source>
</reference>
<evidence type="ECO:0000313" key="1">
    <source>
        <dbReference type="EnsemblPlants" id="AET1Gv20651800.1"/>
    </source>
</evidence>
<dbReference type="AlphaFoldDB" id="A0A452Z6U6"/>
<reference evidence="2" key="2">
    <citation type="journal article" date="2017" name="Nat. Plants">
        <title>The Aegilops tauschii genome reveals multiple impacts of transposons.</title>
        <authorList>
            <person name="Zhao G."/>
            <person name="Zou C."/>
            <person name="Li K."/>
            <person name="Wang K."/>
            <person name="Li T."/>
            <person name="Gao L."/>
            <person name="Zhang X."/>
            <person name="Wang H."/>
            <person name="Yang Z."/>
            <person name="Liu X."/>
            <person name="Jiang W."/>
            <person name="Mao L."/>
            <person name="Kong X."/>
            <person name="Jiao Y."/>
            <person name="Jia J."/>
        </authorList>
    </citation>
    <scope>NUCLEOTIDE SEQUENCE [LARGE SCALE GENOMIC DNA]</scope>
    <source>
        <strain evidence="2">cv. AL8/78</strain>
    </source>
</reference>
<reference evidence="1" key="5">
    <citation type="journal article" date="2021" name="G3 (Bethesda)">
        <title>Aegilops tauschii genome assembly Aet v5.0 features greater sequence contiguity and improved annotation.</title>
        <authorList>
            <person name="Wang L."/>
            <person name="Zhu T."/>
            <person name="Rodriguez J.C."/>
            <person name="Deal K.R."/>
            <person name="Dubcovsky J."/>
            <person name="McGuire P.E."/>
            <person name="Lux T."/>
            <person name="Spannagl M."/>
            <person name="Mayer K.F.X."/>
            <person name="Baldrich P."/>
            <person name="Meyers B.C."/>
            <person name="Huo N."/>
            <person name="Gu Y.Q."/>
            <person name="Zhou H."/>
            <person name="Devos K.M."/>
            <person name="Bennetzen J.L."/>
            <person name="Unver T."/>
            <person name="Budak H."/>
            <person name="Gulick P.J."/>
            <person name="Galiba G."/>
            <person name="Kalapos B."/>
            <person name="Nelson D.R."/>
            <person name="Li P."/>
            <person name="You F.M."/>
            <person name="Luo M.C."/>
            <person name="Dvorak J."/>
        </authorList>
    </citation>
    <scope>NUCLEOTIDE SEQUENCE [LARGE SCALE GENOMIC DNA]</scope>
    <source>
        <strain evidence="1">cv. AL8/78</strain>
    </source>
</reference>
<reference evidence="2" key="1">
    <citation type="journal article" date="2014" name="Science">
        <title>Ancient hybridizations among the ancestral genomes of bread wheat.</title>
        <authorList>
            <consortium name="International Wheat Genome Sequencing Consortium,"/>
            <person name="Marcussen T."/>
            <person name="Sandve S.R."/>
            <person name="Heier L."/>
            <person name="Spannagl M."/>
            <person name="Pfeifer M."/>
            <person name="Jakobsen K.S."/>
            <person name="Wulff B.B."/>
            <person name="Steuernagel B."/>
            <person name="Mayer K.F."/>
            <person name="Olsen O.A."/>
        </authorList>
    </citation>
    <scope>NUCLEOTIDE SEQUENCE [LARGE SCALE GENOMIC DNA]</scope>
    <source>
        <strain evidence="2">cv. AL8/78</strain>
    </source>
</reference>